<evidence type="ECO:0000256" key="1">
    <source>
        <dbReference type="SAM" id="MobiDB-lite"/>
    </source>
</evidence>
<dbReference type="RefSeq" id="WP_190697379.1">
    <property type="nucleotide sequence ID" value="NZ_JAMPKX010000026.1"/>
</dbReference>
<reference evidence="3 4" key="1">
    <citation type="submission" date="2022-04" db="EMBL/GenBank/DDBJ databases">
        <title>Positive selection, recombination, and allopatry shape intraspecific diversity of widespread and dominant cyanobacteria.</title>
        <authorList>
            <person name="Wei J."/>
            <person name="Shu W."/>
            <person name="Hu C."/>
        </authorList>
    </citation>
    <scope>NUCLEOTIDE SEQUENCE [LARGE SCALE GENOMIC DNA]</scope>
    <source>
        <strain evidence="3 4">DQ-A4</strain>
    </source>
</reference>
<feature type="transmembrane region" description="Helical" evidence="2">
    <location>
        <begin position="131"/>
        <end position="150"/>
    </location>
</feature>
<keyword evidence="2" id="KW-0812">Transmembrane</keyword>
<feature type="compositionally biased region" description="Low complexity" evidence="1">
    <location>
        <begin position="104"/>
        <end position="120"/>
    </location>
</feature>
<accession>A0ABV0KCD9</accession>
<feature type="region of interest" description="Disordered" evidence="1">
    <location>
        <begin position="102"/>
        <end position="121"/>
    </location>
</feature>
<evidence type="ECO:0000313" key="4">
    <source>
        <dbReference type="Proteomes" id="UP001482513"/>
    </source>
</evidence>
<dbReference type="EMBL" id="JAMPKX010000026">
    <property type="protein sequence ID" value="MEP0950299.1"/>
    <property type="molecule type" value="Genomic_DNA"/>
</dbReference>
<keyword evidence="4" id="KW-1185">Reference proteome</keyword>
<gene>
    <name evidence="3" type="ORF">NC992_25760</name>
</gene>
<feature type="compositionally biased region" description="Polar residues" evidence="1">
    <location>
        <begin position="206"/>
        <end position="222"/>
    </location>
</feature>
<sequence>MTDALKNAARAGDPKALEALMNKSFASKGITVRVTNSGSLLRVALRGQTAPDKGVLTMIRQELGSIKPAGFDKVIVTARENGKGDAWSEQWELAGIRPAEPLTASAQPSSSSASKNLVSSERPTPLHQKSWLIIVMLMVFPPGGITLAWISNWPKAIKIGFSIASGFWLLLVVTQQLNEPLQTITQAPATEAAPEASEPKSVSSAQEPTTAQSPDHLQDGKTNGYSAAVAAQSATTSDQWTAVADSWQAAISQLELVPREHTDYAEAQTKIEEYQANKLAALSNKSQAEVAINPELRKSNLTRYREWLHEADPSASIVKSVELNPSDNEILQVTVTIDFLAQNKEVQREAAAGMQAQWARISNPTAPDSAHISLRTPSGKRFGGSHWTAGTRIYIDD</sequence>
<keyword evidence="2" id="KW-0472">Membrane</keyword>
<proteinExistence type="predicted"/>
<evidence type="ECO:0000256" key="2">
    <source>
        <dbReference type="SAM" id="Phobius"/>
    </source>
</evidence>
<organism evidence="3 4">
    <name type="scientific">Leptolyngbya subtilissima DQ-A4</name>
    <dbReference type="NCBI Taxonomy" id="2933933"/>
    <lineage>
        <taxon>Bacteria</taxon>
        <taxon>Bacillati</taxon>
        <taxon>Cyanobacteriota</taxon>
        <taxon>Cyanophyceae</taxon>
        <taxon>Leptolyngbyales</taxon>
        <taxon>Leptolyngbyaceae</taxon>
        <taxon>Leptolyngbya group</taxon>
        <taxon>Leptolyngbya</taxon>
    </lineage>
</organism>
<dbReference type="Proteomes" id="UP001482513">
    <property type="component" value="Unassembled WGS sequence"/>
</dbReference>
<feature type="region of interest" description="Disordered" evidence="1">
    <location>
        <begin position="188"/>
        <end position="222"/>
    </location>
</feature>
<comment type="caution">
    <text evidence="3">The sequence shown here is derived from an EMBL/GenBank/DDBJ whole genome shotgun (WGS) entry which is preliminary data.</text>
</comment>
<evidence type="ECO:0000313" key="3">
    <source>
        <dbReference type="EMBL" id="MEP0950299.1"/>
    </source>
</evidence>
<keyword evidence="2" id="KW-1133">Transmembrane helix</keyword>
<name>A0ABV0KCD9_9CYAN</name>
<feature type="compositionally biased region" description="Low complexity" evidence="1">
    <location>
        <begin position="188"/>
        <end position="205"/>
    </location>
</feature>
<protein>
    <submittedName>
        <fullName evidence="3">Uncharacterized protein</fullName>
    </submittedName>
</protein>